<protein>
    <recommendedName>
        <fullName evidence="4">Glycosyltransferase RgtA/B/C/D-like domain-containing protein</fullName>
    </recommendedName>
</protein>
<feature type="transmembrane region" description="Helical" evidence="1">
    <location>
        <begin position="381"/>
        <end position="401"/>
    </location>
</feature>
<accession>A0A1F5ZXL5</accession>
<feature type="transmembrane region" description="Helical" evidence="1">
    <location>
        <begin position="218"/>
        <end position="238"/>
    </location>
</feature>
<feature type="transmembrane region" description="Helical" evidence="1">
    <location>
        <begin position="329"/>
        <end position="352"/>
    </location>
</feature>
<feature type="transmembrane region" description="Helical" evidence="1">
    <location>
        <begin position="300"/>
        <end position="322"/>
    </location>
</feature>
<dbReference type="AlphaFoldDB" id="A0A1F5ZXL5"/>
<feature type="transmembrane region" description="Helical" evidence="1">
    <location>
        <begin position="92"/>
        <end position="109"/>
    </location>
</feature>
<sequence>MKKLFWLWISILFVYLLFAGRGTFNFHTTKRNYFSLQAYSWLNGRLDLITLPKDVMDLSFYQGKAYLYWPPMPSLFILPFVSFFGVDVSDQFYTAFWASFVPVLFYLVLKEAKKVNFIPPISEKVVFLLALFFAFGTVFFSLSVNGNVWFTSQVISMIPLMSSLLFLFKFVYSRKYNDYLISIILMCFAFWGRNTLMVAILLHLYVLFLLPKFRLKKLLLLTLFILSLNFLLFGYFNYLRFGNFIENGLNLHQVNPRWLYDLKTYGILNIHYWPHNFYYYFLNPLGFNFQALFIEPDPEGNSIFSTSPLFLLILGSLFFGLFKKKRRLLLIYAVITTVSLIFLLSLFGSGWFQFGSRYLLDIIPFLILILAWSIEDYSKIIVIVLFSLSVIINTMGAIWMLQLSPLLNY</sequence>
<feature type="transmembrane region" description="Helical" evidence="1">
    <location>
        <begin position="148"/>
        <end position="168"/>
    </location>
</feature>
<organism evidence="2 3">
    <name type="scientific">Candidatus Gottesmanbacteria bacterium RIFCSPHIGHO2_02_FULL_39_14</name>
    <dbReference type="NCBI Taxonomy" id="1798383"/>
    <lineage>
        <taxon>Bacteria</taxon>
        <taxon>Candidatus Gottesmaniibacteriota</taxon>
    </lineage>
</organism>
<evidence type="ECO:0000256" key="1">
    <source>
        <dbReference type="SAM" id="Phobius"/>
    </source>
</evidence>
<gene>
    <name evidence="2" type="ORF">A3D78_07080</name>
</gene>
<feature type="transmembrane region" description="Helical" evidence="1">
    <location>
        <begin position="66"/>
        <end position="86"/>
    </location>
</feature>
<keyword evidence="1" id="KW-0812">Transmembrane</keyword>
<dbReference type="EMBL" id="MFJM01000045">
    <property type="protein sequence ID" value="OGG17226.1"/>
    <property type="molecule type" value="Genomic_DNA"/>
</dbReference>
<comment type="caution">
    <text evidence="2">The sequence shown here is derived from an EMBL/GenBank/DDBJ whole genome shotgun (WGS) entry which is preliminary data.</text>
</comment>
<dbReference type="Proteomes" id="UP000176253">
    <property type="component" value="Unassembled WGS sequence"/>
</dbReference>
<keyword evidence="1" id="KW-0472">Membrane</keyword>
<evidence type="ECO:0000313" key="2">
    <source>
        <dbReference type="EMBL" id="OGG17226.1"/>
    </source>
</evidence>
<feature type="transmembrane region" description="Helical" evidence="1">
    <location>
        <begin position="121"/>
        <end position="142"/>
    </location>
</feature>
<feature type="transmembrane region" description="Helical" evidence="1">
    <location>
        <begin position="358"/>
        <end position="374"/>
    </location>
</feature>
<feature type="transmembrane region" description="Helical" evidence="1">
    <location>
        <begin position="277"/>
        <end position="294"/>
    </location>
</feature>
<reference evidence="2 3" key="1">
    <citation type="journal article" date="2016" name="Nat. Commun.">
        <title>Thousands of microbial genomes shed light on interconnected biogeochemical processes in an aquifer system.</title>
        <authorList>
            <person name="Anantharaman K."/>
            <person name="Brown C.T."/>
            <person name="Hug L.A."/>
            <person name="Sharon I."/>
            <person name="Castelle C.J."/>
            <person name="Probst A.J."/>
            <person name="Thomas B.C."/>
            <person name="Singh A."/>
            <person name="Wilkins M.J."/>
            <person name="Karaoz U."/>
            <person name="Brodie E.L."/>
            <person name="Williams K.H."/>
            <person name="Hubbard S.S."/>
            <person name="Banfield J.F."/>
        </authorList>
    </citation>
    <scope>NUCLEOTIDE SEQUENCE [LARGE SCALE GENOMIC DNA]</scope>
</reference>
<dbReference type="STRING" id="1798383.A3D78_07080"/>
<name>A0A1F5ZXL5_9BACT</name>
<feature type="transmembrane region" description="Helical" evidence="1">
    <location>
        <begin position="6"/>
        <end position="24"/>
    </location>
</feature>
<keyword evidence="1" id="KW-1133">Transmembrane helix</keyword>
<evidence type="ECO:0008006" key="4">
    <source>
        <dbReference type="Google" id="ProtNLM"/>
    </source>
</evidence>
<proteinExistence type="predicted"/>
<evidence type="ECO:0000313" key="3">
    <source>
        <dbReference type="Proteomes" id="UP000176253"/>
    </source>
</evidence>
<feature type="transmembrane region" description="Helical" evidence="1">
    <location>
        <begin position="180"/>
        <end position="206"/>
    </location>
</feature>